<proteinExistence type="predicted"/>
<sequence>MDPINKQTLYNMVDRISLEFFDKPFVHDVEFNHRLKTTGGRYMPGKRLIQLNPKYVTEMNMDELIGIIKHELCHYHLHIEGKGYKHIDPEFKALLKKTGSPRHCNPLPSQKRKHQYLYKCKQCNQEYRRVRRVNLKKYRCGKCSGQLVQITNKQLGL</sequence>
<dbReference type="SMART" id="SM00731">
    <property type="entry name" value="SprT"/>
    <property type="match status" value="1"/>
</dbReference>
<dbReference type="InterPro" id="IPR006640">
    <property type="entry name" value="SprT-like_domain"/>
</dbReference>
<feature type="domain" description="SprT-like" evidence="1">
    <location>
        <begin position="7"/>
        <end position="150"/>
    </location>
</feature>
<dbReference type="Pfam" id="PF17283">
    <property type="entry name" value="Zn_ribbon_SprT"/>
    <property type="match status" value="1"/>
</dbReference>
<protein>
    <submittedName>
        <fullName evidence="2">SprT family protein</fullName>
    </submittedName>
</protein>
<dbReference type="OrthoDB" id="9799909at2"/>
<dbReference type="GO" id="GO:0006950">
    <property type="term" value="P:response to stress"/>
    <property type="evidence" value="ECO:0007669"/>
    <property type="project" value="UniProtKB-ARBA"/>
</dbReference>
<comment type="caution">
    <text evidence="2">The sequence shown here is derived from an EMBL/GenBank/DDBJ whole genome shotgun (WGS) entry which is preliminary data.</text>
</comment>
<dbReference type="AlphaFoldDB" id="A0A3D8PG85"/>
<dbReference type="Proteomes" id="UP000256520">
    <property type="component" value="Unassembled WGS sequence"/>
</dbReference>
<reference evidence="3" key="1">
    <citation type="submission" date="2017-11" db="EMBL/GenBank/DDBJ databases">
        <authorList>
            <person name="Zhu W."/>
        </authorList>
    </citation>
    <scope>NUCLEOTIDE SEQUENCE [LARGE SCALE GENOMIC DNA]</scope>
    <source>
        <strain evidence="3">CAU 1051</strain>
    </source>
</reference>
<accession>A0A3D8PG85</accession>
<evidence type="ECO:0000313" key="2">
    <source>
        <dbReference type="EMBL" id="RDW15100.1"/>
    </source>
</evidence>
<evidence type="ECO:0000259" key="1">
    <source>
        <dbReference type="SMART" id="SM00731"/>
    </source>
</evidence>
<dbReference type="InterPro" id="IPR035240">
    <property type="entry name" value="SprT_Zn_ribbon"/>
</dbReference>
<evidence type="ECO:0000313" key="3">
    <source>
        <dbReference type="Proteomes" id="UP000256520"/>
    </source>
</evidence>
<dbReference type="EMBL" id="PIOD01000029">
    <property type="protein sequence ID" value="RDW15100.1"/>
    <property type="molecule type" value="Genomic_DNA"/>
</dbReference>
<dbReference type="NCBIfam" id="NF003339">
    <property type="entry name" value="PRK04351.1"/>
    <property type="match status" value="1"/>
</dbReference>
<organism evidence="2 3">
    <name type="scientific">Oceanobacillus chungangensis</name>
    <dbReference type="NCBI Taxonomy" id="1229152"/>
    <lineage>
        <taxon>Bacteria</taxon>
        <taxon>Bacillati</taxon>
        <taxon>Bacillota</taxon>
        <taxon>Bacilli</taxon>
        <taxon>Bacillales</taxon>
        <taxon>Bacillaceae</taxon>
        <taxon>Oceanobacillus</taxon>
    </lineage>
</organism>
<dbReference type="RefSeq" id="WP_115751423.1">
    <property type="nucleotide sequence ID" value="NZ_PIOD01000029.1"/>
</dbReference>
<name>A0A3D8PG85_9BACI</name>
<gene>
    <name evidence="2" type="ORF">CWR45_18975</name>
</gene>
<keyword evidence="3" id="KW-1185">Reference proteome</keyword>
<dbReference type="Pfam" id="PF10263">
    <property type="entry name" value="SprT-like"/>
    <property type="match status" value="1"/>
</dbReference>